<dbReference type="Pfam" id="PF00754">
    <property type="entry name" value="F5_F8_type_C"/>
    <property type="match status" value="1"/>
</dbReference>
<evidence type="ECO:0000256" key="12">
    <source>
        <dbReference type="ARBA" id="ARBA00023136"/>
    </source>
</evidence>
<dbReference type="PANTHER" id="PTHR46806">
    <property type="entry name" value="F5/8 TYPE C DOMAIN-CONTAINING PROTEIN"/>
    <property type="match status" value="1"/>
</dbReference>
<dbReference type="PROSITE" id="PS01286">
    <property type="entry name" value="FA58C_2"/>
    <property type="match status" value="1"/>
</dbReference>
<keyword evidence="7 15" id="KW-0732">Signal</keyword>
<feature type="signal peptide" evidence="15">
    <location>
        <begin position="1"/>
        <end position="16"/>
    </location>
</feature>
<dbReference type="InterPro" id="IPR000421">
    <property type="entry name" value="FA58C"/>
</dbReference>
<comment type="subcellular location">
    <subcellularLocation>
        <location evidence="2">Cell membrane</location>
        <topology evidence="2">Single-pass type I membrane protein</topology>
    </subcellularLocation>
    <subcellularLocation>
        <location evidence="1">Endomembrane system</location>
        <topology evidence="1">Peripheral membrane protein</topology>
    </subcellularLocation>
    <subcellularLocation>
        <location evidence="3">Secreted</location>
    </subcellularLocation>
</comment>
<dbReference type="PANTHER" id="PTHR46806:SF5">
    <property type="entry name" value="F5_8 TYPE C DOMAIN-CONTAINING PROTEIN"/>
    <property type="match status" value="1"/>
</dbReference>
<protein>
    <recommendedName>
        <fullName evidence="16">F5/8 type C domain-containing protein</fullName>
    </recommendedName>
</protein>
<keyword evidence="4" id="KW-1003">Cell membrane</keyword>
<dbReference type="GO" id="GO:0038023">
    <property type="term" value="F:signaling receptor activity"/>
    <property type="evidence" value="ECO:0007669"/>
    <property type="project" value="TreeGrafter"/>
</dbReference>
<evidence type="ECO:0000256" key="13">
    <source>
        <dbReference type="ARBA" id="ARBA00023157"/>
    </source>
</evidence>
<reference evidence="17" key="1">
    <citation type="submission" date="2021-02" db="EMBL/GenBank/DDBJ databases">
        <authorList>
            <person name="Nowell W R."/>
        </authorList>
    </citation>
    <scope>NUCLEOTIDE SEQUENCE</scope>
</reference>
<evidence type="ECO:0000256" key="2">
    <source>
        <dbReference type="ARBA" id="ARBA00004251"/>
    </source>
</evidence>
<dbReference type="InterPro" id="IPR050633">
    <property type="entry name" value="Neuropilin_MCO_CoagFactor"/>
</dbReference>
<keyword evidence="5" id="KW-0964">Secreted</keyword>
<dbReference type="SUPFAM" id="SSF49785">
    <property type="entry name" value="Galactose-binding domain-like"/>
    <property type="match status" value="1"/>
</dbReference>
<dbReference type="GO" id="GO:0005576">
    <property type="term" value="C:extracellular region"/>
    <property type="evidence" value="ECO:0007669"/>
    <property type="project" value="UniProtKB-SubCell"/>
</dbReference>
<feature type="non-terminal residue" evidence="17">
    <location>
        <position position="1"/>
    </location>
</feature>
<dbReference type="GO" id="GO:0005524">
    <property type="term" value="F:ATP binding"/>
    <property type="evidence" value="ECO:0007669"/>
    <property type="project" value="UniProtKB-KW"/>
</dbReference>
<organism evidence="17 18">
    <name type="scientific">Rotaria magnacalcarata</name>
    <dbReference type="NCBI Taxonomy" id="392030"/>
    <lineage>
        <taxon>Eukaryota</taxon>
        <taxon>Metazoa</taxon>
        <taxon>Spiralia</taxon>
        <taxon>Gnathifera</taxon>
        <taxon>Rotifera</taxon>
        <taxon>Eurotatoria</taxon>
        <taxon>Bdelloidea</taxon>
        <taxon>Philodinida</taxon>
        <taxon>Philodinidae</taxon>
        <taxon>Rotaria</taxon>
    </lineage>
</organism>
<proteinExistence type="predicted"/>
<comment type="caution">
    <text evidence="17">The sequence shown here is derived from an EMBL/GenBank/DDBJ whole genome shotgun (WGS) entry which is preliminary data.</text>
</comment>
<evidence type="ECO:0000313" key="17">
    <source>
        <dbReference type="EMBL" id="CAF3875023.1"/>
    </source>
</evidence>
<dbReference type="InterPro" id="IPR048525">
    <property type="entry name" value="DDR1-2_DS-like"/>
</dbReference>
<keyword evidence="8" id="KW-0547">Nucleotide-binding</keyword>
<dbReference type="Pfam" id="PF21114">
    <property type="entry name" value="DDR1-2_DS-like"/>
    <property type="match status" value="1"/>
</dbReference>
<evidence type="ECO:0000256" key="6">
    <source>
        <dbReference type="ARBA" id="ARBA00022692"/>
    </source>
</evidence>
<feature type="domain" description="F5/8 type C" evidence="16">
    <location>
        <begin position="24"/>
        <end position="189"/>
    </location>
</feature>
<dbReference type="EMBL" id="CAJOBI010001319">
    <property type="protein sequence ID" value="CAF3875023.1"/>
    <property type="molecule type" value="Genomic_DNA"/>
</dbReference>
<dbReference type="AlphaFoldDB" id="A0A8S2KXF3"/>
<evidence type="ECO:0000256" key="11">
    <source>
        <dbReference type="ARBA" id="ARBA00022989"/>
    </source>
</evidence>
<evidence type="ECO:0000256" key="15">
    <source>
        <dbReference type="SAM" id="SignalP"/>
    </source>
</evidence>
<dbReference type="GO" id="GO:0012505">
    <property type="term" value="C:endomembrane system"/>
    <property type="evidence" value="ECO:0007669"/>
    <property type="project" value="UniProtKB-SubCell"/>
</dbReference>
<evidence type="ECO:0000256" key="7">
    <source>
        <dbReference type="ARBA" id="ARBA00022729"/>
    </source>
</evidence>
<evidence type="ECO:0000256" key="1">
    <source>
        <dbReference type="ARBA" id="ARBA00004184"/>
    </source>
</evidence>
<name>A0A8S2KXF3_9BILA</name>
<dbReference type="Gene3D" id="2.60.120.260">
    <property type="entry name" value="Galactose-binding domain-like"/>
    <property type="match status" value="1"/>
</dbReference>
<keyword evidence="14" id="KW-0325">Glycoprotein</keyword>
<evidence type="ECO:0000256" key="9">
    <source>
        <dbReference type="ARBA" id="ARBA00022840"/>
    </source>
</evidence>
<dbReference type="SMART" id="SM00231">
    <property type="entry name" value="FA58C"/>
    <property type="match status" value="1"/>
</dbReference>
<evidence type="ECO:0000256" key="14">
    <source>
        <dbReference type="ARBA" id="ARBA00023180"/>
    </source>
</evidence>
<feature type="chain" id="PRO_5035714696" description="F5/8 type C domain-containing protein" evidence="15">
    <location>
        <begin position="17"/>
        <end position="264"/>
    </location>
</feature>
<keyword evidence="12" id="KW-0472">Membrane</keyword>
<dbReference type="Gene3D" id="2.60.120.1190">
    <property type="match status" value="1"/>
</dbReference>
<evidence type="ECO:0000256" key="5">
    <source>
        <dbReference type="ARBA" id="ARBA00022525"/>
    </source>
</evidence>
<evidence type="ECO:0000256" key="10">
    <source>
        <dbReference type="ARBA" id="ARBA00022889"/>
    </source>
</evidence>
<dbReference type="GO" id="GO:0005886">
    <property type="term" value="C:plasma membrane"/>
    <property type="evidence" value="ECO:0007669"/>
    <property type="project" value="UniProtKB-SubCell"/>
</dbReference>
<dbReference type="InterPro" id="IPR008979">
    <property type="entry name" value="Galactose-bd-like_sf"/>
</dbReference>
<sequence>MNIFLFILLLIPTIYSLELKKLSTCQTALGMQSGSIPDSAILVSSSSDSNTVGTKASRARTEQYGGAWCPLNKVTSTANEWLEIDFGNLTYLTQVETQGRFDNGRGKEYADYYILMYTRGENIKQNETIWIEYKLKSENTNSTWIRANQNTYIGEIRHLNPPIVAKRLRFYPVSKQIRTVCMRVEVYGCLFSDGIVSYSMPQGRSDINSFGDDTYDGKYIHSTNILTNGLGQLSDGITGSEEISIVDGHQPWIGWSNETNSYIT</sequence>
<evidence type="ECO:0000256" key="3">
    <source>
        <dbReference type="ARBA" id="ARBA00004613"/>
    </source>
</evidence>
<accession>A0A8S2KXF3</accession>
<gene>
    <name evidence="17" type="ORF">SMN809_LOCUS5302</name>
</gene>
<evidence type="ECO:0000313" key="18">
    <source>
        <dbReference type="Proteomes" id="UP000676336"/>
    </source>
</evidence>
<evidence type="ECO:0000256" key="4">
    <source>
        <dbReference type="ARBA" id="ARBA00022475"/>
    </source>
</evidence>
<evidence type="ECO:0000259" key="16">
    <source>
        <dbReference type="PROSITE" id="PS50022"/>
    </source>
</evidence>
<keyword evidence="11" id="KW-1133">Transmembrane helix</keyword>
<keyword evidence="6" id="KW-0812">Transmembrane</keyword>
<dbReference type="GO" id="GO:0007155">
    <property type="term" value="P:cell adhesion"/>
    <property type="evidence" value="ECO:0007669"/>
    <property type="project" value="UniProtKB-KW"/>
</dbReference>
<evidence type="ECO:0000256" key="8">
    <source>
        <dbReference type="ARBA" id="ARBA00022741"/>
    </source>
</evidence>
<dbReference type="PROSITE" id="PS01285">
    <property type="entry name" value="FA58C_1"/>
    <property type="match status" value="1"/>
</dbReference>
<keyword evidence="10" id="KW-0130">Cell adhesion</keyword>
<dbReference type="Proteomes" id="UP000676336">
    <property type="component" value="Unassembled WGS sequence"/>
</dbReference>
<keyword evidence="9" id="KW-0067">ATP-binding</keyword>
<dbReference type="PROSITE" id="PS50022">
    <property type="entry name" value="FA58C_3"/>
    <property type="match status" value="1"/>
</dbReference>
<keyword evidence="13" id="KW-1015">Disulfide bond</keyword>